<dbReference type="PANTHER" id="PTHR30244:SF34">
    <property type="entry name" value="DTDP-4-AMINO-4,6-DIDEOXYGALACTOSE TRANSAMINASE"/>
    <property type="match status" value="1"/>
</dbReference>
<dbReference type="CDD" id="cd00616">
    <property type="entry name" value="AHBA_syn"/>
    <property type="match status" value="1"/>
</dbReference>
<evidence type="ECO:0000256" key="4">
    <source>
        <dbReference type="RuleBase" id="RU004508"/>
    </source>
</evidence>
<keyword evidence="3 4" id="KW-0663">Pyridoxal phosphate</keyword>
<evidence type="ECO:0000313" key="5">
    <source>
        <dbReference type="EMBL" id="SHF97572.1"/>
    </source>
</evidence>
<evidence type="ECO:0000256" key="3">
    <source>
        <dbReference type="PIRSR" id="PIRSR000390-2"/>
    </source>
</evidence>
<accession>A0A1M5G2C7</accession>
<sequence>MISLVKPYIAPSNEMMPAIEEVLYSGYIATGQAVYDFEDVFRNYIGNPLSLSLHSGTDALHIALILAGVKPGDEVISTPMTAEPTNTSIAMVGGKVVWGDINPNNGLLDPKSVRSLITERTKVIMLVHYAGMVCDMDEFNKISAEYNIPIIEDAAHALGSKYNGKMVGCNSPYTIFSLQAIKHLTTVDGGFLSLKNEEEMGRALKLRWFGLDKTRSRLENDITEVGFKYAMNNVNATIGLVQMKHINEVVGRYIENGKFYDKALVGINGVQIVDYNPNTEASYWLYTMKVENRKEFMRAMEVAGIMASPLHHRSDTHSIFNESRRELPNMEEWYSSFVHIPCGWWISEEDRNHIVETIKKGW</sequence>
<protein>
    <submittedName>
        <fullName evidence="5">dTDP-4-amino-4,6-dideoxygalactose transaminase</fullName>
    </submittedName>
</protein>
<dbReference type="GO" id="GO:0008483">
    <property type="term" value="F:transaminase activity"/>
    <property type="evidence" value="ECO:0007669"/>
    <property type="project" value="TreeGrafter"/>
</dbReference>
<dbReference type="GO" id="GO:0030170">
    <property type="term" value="F:pyridoxal phosphate binding"/>
    <property type="evidence" value="ECO:0007669"/>
    <property type="project" value="TreeGrafter"/>
</dbReference>
<dbReference type="Gene3D" id="3.90.1150.10">
    <property type="entry name" value="Aspartate Aminotransferase, domain 1"/>
    <property type="match status" value="1"/>
</dbReference>
<dbReference type="RefSeq" id="WP_073350446.1">
    <property type="nucleotide sequence ID" value="NZ_FQVD01000054.1"/>
</dbReference>
<comment type="similarity">
    <text evidence="1 4">Belongs to the DegT/DnrJ/EryC1 family.</text>
</comment>
<dbReference type="InterPro" id="IPR015421">
    <property type="entry name" value="PyrdxlP-dep_Trfase_major"/>
</dbReference>
<feature type="modified residue" description="N6-(pyridoxal phosphate)lysine" evidence="3">
    <location>
        <position position="182"/>
    </location>
</feature>
<name>A0A1M5G2C7_9BACE</name>
<proteinExistence type="inferred from homology"/>
<feature type="active site" description="Proton acceptor" evidence="2">
    <location>
        <position position="182"/>
    </location>
</feature>
<dbReference type="InterPro" id="IPR015422">
    <property type="entry name" value="PyrdxlP-dep_Trfase_small"/>
</dbReference>
<dbReference type="InterPro" id="IPR015424">
    <property type="entry name" value="PyrdxlP-dep_Trfase"/>
</dbReference>
<dbReference type="GO" id="GO:0000271">
    <property type="term" value="P:polysaccharide biosynthetic process"/>
    <property type="evidence" value="ECO:0007669"/>
    <property type="project" value="TreeGrafter"/>
</dbReference>
<evidence type="ECO:0000313" key="6">
    <source>
        <dbReference type="Proteomes" id="UP000184436"/>
    </source>
</evidence>
<dbReference type="Pfam" id="PF01041">
    <property type="entry name" value="DegT_DnrJ_EryC1"/>
    <property type="match status" value="1"/>
</dbReference>
<dbReference type="Proteomes" id="UP000184436">
    <property type="component" value="Unassembled WGS sequence"/>
</dbReference>
<evidence type="ECO:0000256" key="2">
    <source>
        <dbReference type="PIRSR" id="PIRSR000390-1"/>
    </source>
</evidence>
<dbReference type="SUPFAM" id="SSF53383">
    <property type="entry name" value="PLP-dependent transferases"/>
    <property type="match status" value="1"/>
</dbReference>
<organism evidence="5 6">
    <name type="scientific">Bacteroides faecichinchillae</name>
    <dbReference type="NCBI Taxonomy" id="871325"/>
    <lineage>
        <taxon>Bacteria</taxon>
        <taxon>Pseudomonadati</taxon>
        <taxon>Bacteroidota</taxon>
        <taxon>Bacteroidia</taxon>
        <taxon>Bacteroidales</taxon>
        <taxon>Bacteroidaceae</taxon>
        <taxon>Bacteroides</taxon>
    </lineage>
</organism>
<gene>
    <name evidence="5" type="ORF">SAMN05444349_1548</name>
</gene>
<dbReference type="PIRSF" id="PIRSF000390">
    <property type="entry name" value="PLP_StrS"/>
    <property type="match status" value="1"/>
</dbReference>
<dbReference type="PANTHER" id="PTHR30244">
    <property type="entry name" value="TRANSAMINASE"/>
    <property type="match status" value="1"/>
</dbReference>
<dbReference type="OrthoDB" id="9810913at2"/>
<dbReference type="EMBL" id="FQVD01000054">
    <property type="protein sequence ID" value="SHF97572.1"/>
    <property type="molecule type" value="Genomic_DNA"/>
</dbReference>
<evidence type="ECO:0000256" key="1">
    <source>
        <dbReference type="ARBA" id="ARBA00037999"/>
    </source>
</evidence>
<dbReference type="Gene3D" id="3.40.640.10">
    <property type="entry name" value="Type I PLP-dependent aspartate aminotransferase-like (Major domain)"/>
    <property type="match status" value="1"/>
</dbReference>
<dbReference type="STRING" id="871325.SAMN05444349_1548"/>
<keyword evidence="6" id="KW-1185">Reference proteome</keyword>
<reference evidence="5 6" key="1">
    <citation type="submission" date="2016-11" db="EMBL/GenBank/DDBJ databases">
        <authorList>
            <person name="Jaros S."/>
            <person name="Januszkiewicz K."/>
            <person name="Wedrychowicz H."/>
        </authorList>
    </citation>
    <scope>NUCLEOTIDE SEQUENCE [LARGE SCALE GENOMIC DNA]</scope>
    <source>
        <strain evidence="5 6">DSM 26883</strain>
    </source>
</reference>
<dbReference type="InterPro" id="IPR000653">
    <property type="entry name" value="DegT/StrS_aminotransferase"/>
</dbReference>
<dbReference type="AlphaFoldDB" id="A0A1M5G2C7"/>